<dbReference type="GO" id="GO:0005975">
    <property type="term" value="P:carbohydrate metabolic process"/>
    <property type="evidence" value="ECO:0007669"/>
    <property type="project" value="InterPro"/>
</dbReference>
<dbReference type="InterPro" id="IPR017853">
    <property type="entry name" value="GH"/>
</dbReference>
<dbReference type="Pfam" id="PF00703">
    <property type="entry name" value="Glyco_hydro_2"/>
    <property type="match status" value="1"/>
</dbReference>
<comment type="catalytic activity">
    <reaction evidence="1">
        <text>Hydrolysis of terminal, non-reducing beta-D-mannose residues in beta-D-mannosides.</text>
        <dbReference type="EC" id="3.2.1.25"/>
    </reaction>
</comment>
<comment type="similarity">
    <text evidence="2">Belongs to the glycosyl hydrolase 2 family.</text>
</comment>
<dbReference type="SUPFAM" id="SSF49785">
    <property type="entry name" value="Galactose-binding domain-like"/>
    <property type="match status" value="1"/>
</dbReference>
<evidence type="ECO:0000313" key="10">
    <source>
        <dbReference type="EMBL" id="TFE23571.1"/>
    </source>
</evidence>
<name>A0A4Y8LT63_9BACL</name>
<gene>
    <name evidence="10" type="ORF">E2980_18955</name>
</gene>
<dbReference type="InterPro" id="IPR006103">
    <property type="entry name" value="Glyco_hydro_2_cat"/>
</dbReference>
<dbReference type="SUPFAM" id="SSF51445">
    <property type="entry name" value="(Trans)glycosidases"/>
    <property type="match status" value="1"/>
</dbReference>
<dbReference type="SUPFAM" id="SSF49303">
    <property type="entry name" value="beta-Galactosidase/glucuronidase domain"/>
    <property type="match status" value="1"/>
</dbReference>
<dbReference type="RefSeq" id="WP_135153806.1">
    <property type="nucleotide sequence ID" value="NZ_SOMN01000033.1"/>
</dbReference>
<dbReference type="Gene3D" id="2.60.120.260">
    <property type="entry name" value="Galactose-binding domain-like"/>
    <property type="match status" value="1"/>
</dbReference>
<dbReference type="PANTHER" id="PTHR43730">
    <property type="entry name" value="BETA-MANNOSIDASE"/>
    <property type="match status" value="1"/>
</dbReference>
<dbReference type="OrthoDB" id="9801077at2"/>
<evidence type="ECO:0000256" key="1">
    <source>
        <dbReference type="ARBA" id="ARBA00000829"/>
    </source>
</evidence>
<dbReference type="Gene3D" id="2.60.40.10">
    <property type="entry name" value="Immunoglobulins"/>
    <property type="match status" value="1"/>
</dbReference>
<dbReference type="InterPro" id="IPR050887">
    <property type="entry name" value="Beta-mannosidase_GH2"/>
</dbReference>
<evidence type="ECO:0000259" key="9">
    <source>
        <dbReference type="Pfam" id="PF22666"/>
    </source>
</evidence>
<organism evidence="10 11">
    <name type="scientific">Cohnella luojiensis</name>
    <dbReference type="NCBI Taxonomy" id="652876"/>
    <lineage>
        <taxon>Bacteria</taxon>
        <taxon>Bacillati</taxon>
        <taxon>Bacillota</taxon>
        <taxon>Bacilli</taxon>
        <taxon>Bacillales</taxon>
        <taxon>Paenibacillaceae</taxon>
        <taxon>Cohnella</taxon>
    </lineage>
</organism>
<dbReference type="GO" id="GO:0004567">
    <property type="term" value="F:beta-mannosidase activity"/>
    <property type="evidence" value="ECO:0007669"/>
    <property type="project" value="UniProtKB-EC"/>
</dbReference>
<dbReference type="PANTHER" id="PTHR43730:SF1">
    <property type="entry name" value="BETA-MANNOSIDASE"/>
    <property type="match status" value="1"/>
</dbReference>
<accession>A0A4Y8LT63</accession>
<comment type="caution">
    <text evidence="10">The sequence shown here is derived from an EMBL/GenBank/DDBJ whole genome shotgun (WGS) entry which is preliminary data.</text>
</comment>
<dbReference type="InterPro" id="IPR008979">
    <property type="entry name" value="Galactose-bd-like_sf"/>
</dbReference>
<feature type="domain" description="Glycoside hydrolase family 2 immunoglobulin-like beta-sandwich" evidence="7">
    <location>
        <begin position="195"/>
        <end position="306"/>
    </location>
</feature>
<dbReference type="EC" id="3.2.1.25" evidence="3"/>
<evidence type="ECO:0000313" key="11">
    <source>
        <dbReference type="Proteomes" id="UP000297900"/>
    </source>
</evidence>
<keyword evidence="4" id="KW-0732">Signal</keyword>
<proteinExistence type="inferred from homology"/>
<dbReference type="GO" id="GO:0006516">
    <property type="term" value="P:glycoprotein catabolic process"/>
    <property type="evidence" value="ECO:0007669"/>
    <property type="project" value="TreeGrafter"/>
</dbReference>
<feature type="domain" description="Beta-mannosidase-like galactose-binding" evidence="9">
    <location>
        <begin position="40"/>
        <end position="185"/>
    </location>
</feature>
<keyword evidence="6" id="KW-0326">Glycosidase</keyword>
<dbReference type="Gene3D" id="3.20.20.80">
    <property type="entry name" value="Glycosidases"/>
    <property type="match status" value="1"/>
</dbReference>
<evidence type="ECO:0000259" key="7">
    <source>
        <dbReference type="Pfam" id="PF00703"/>
    </source>
</evidence>
<dbReference type="InterPro" id="IPR036156">
    <property type="entry name" value="Beta-gal/glucu_dom_sf"/>
</dbReference>
<dbReference type="Pfam" id="PF02836">
    <property type="entry name" value="Glyco_hydro_2_C"/>
    <property type="match status" value="1"/>
</dbReference>
<reference evidence="10 11" key="1">
    <citation type="submission" date="2019-03" db="EMBL/GenBank/DDBJ databases">
        <title>Cohnella endophytica sp. nov., a novel endophytic bacterium isolated from bark of Sonneratia apetala.</title>
        <authorList>
            <person name="Tuo L."/>
        </authorList>
    </citation>
    <scope>NUCLEOTIDE SEQUENCE [LARGE SCALE GENOMIC DNA]</scope>
    <source>
        <strain evidence="10 11">CCTCC AB 208254</strain>
    </source>
</reference>
<keyword evidence="11" id="KW-1185">Reference proteome</keyword>
<evidence type="ECO:0000256" key="4">
    <source>
        <dbReference type="ARBA" id="ARBA00022729"/>
    </source>
</evidence>
<evidence type="ECO:0000256" key="5">
    <source>
        <dbReference type="ARBA" id="ARBA00022801"/>
    </source>
</evidence>
<dbReference type="InterPro" id="IPR054593">
    <property type="entry name" value="Beta-mannosidase-like_N2"/>
</dbReference>
<dbReference type="AlphaFoldDB" id="A0A4Y8LT63"/>
<dbReference type="EMBL" id="SOMN01000033">
    <property type="protein sequence ID" value="TFE23571.1"/>
    <property type="molecule type" value="Genomic_DNA"/>
</dbReference>
<evidence type="ECO:0000256" key="2">
    <source>
        <dbReference type="ARBA" id="ARBA00007401"/>
    </source>
</evidence>
<dbReference type="Proteomes" id="UP000297900">
    <property type="component" value="Unassembled WGS sequence"/>
</dbReference>
<dbReference type="Pfam" id="PF22666">
    <property type="entry name" value="Glyco_hydro_2_N2"/>
    <property type="match status" value="1"/>
</dbReference>
<evidence type="ECO:0000256" key="6">
    <source>
        <dbReference type="ARBA" id="ARBA00023295"/>
    </source>
</evidence>
<dbReference type="InterPro" id="IPR006102">
    <property type="entry name" value="Ig-like_GH2"/>
</dbReference>
<evidence type="ECO:0000259" key="8">
    <source>
        <dbReference type="Pfam" id="PF02836"/>
    </source>
</evidence>
<evidence type="ECO:0000256" key="3">
    <source>
        <dbReference type="ARBA" id="ARBA00012754"/>
    </source>
</evidence>
<dbReference type="InterPro" id="IPR013783">
    <property type="entry name" value="Ig-like_fold"/>
</dbReference>
<feature type="domain" description="Glycoside hydrolase family 2 catalytic" evidence="8">
    <location>
        <begin position="326"/>
        <end position="474"/>
    </location>
</feature>
<keyword evidence="5" id="KW-0378">Hydrolase</keyword>
<protein>
    <recommendedName>
        <fullName evidence="3">beta-mannosidase</fullName>
        <ecNumber evidence="3">3.2.1.25</ecNumber>
    </recommendedName>
</protein>
<sequence>MIQMMLNGEDWTLTGYYRNQWRSKVSMELGRQILPNIPEIKATVPGAVQMDLRSAGWLGDFNQGLESLNEEWVYNRDWFFEKRIFIPSGWVQDRCELILEGLDFEGEIYLNGHKMTEFEGMFRPLSLDVTEIIKENEENCLQIVFCAGPEVDGQVGFSHLITKLKSRFNYAWDWCPRITPVGIWRDVYLRTFREVKILDFYPETSLNDEFNIGELHYQVEVEVFTPGEYTFDCNLKDDTGENRFHKKVKMFLPGGKRKVGWKEIVGSVQLWWPNGLGDQPLYFASLEIMNESGLTCDDSQKQVGFRTIEFVQNPGAPSDSLAYSCIVNGHTIFLKGINWVPITPYYGAVTTEQYRETLGRFKMMNVNLIRVWGGAIIEKEEFYLYCDQQGLLVWQEFLQSSSGLTNLPPVIPELLKDLETVSRIAIKEKRSHPSLAIWCGGNELMWDGFLPVDERHINIGMLQKIVRELDPSRYFLPSSASGPKFLASEEDFGKGLHHDVHGPWLYLGENTHYRFYNNDDSLLRSETGTPGVSRAELLRSFAGKHQVWPPTSDNPLWVHRGSWWIPWNEISQLFGPWDLERDETEVFAQCSRYAQMESLRYGVEATRRREPTASGFIVWMGNEPFANYANTSLLEYDGIPKPAYYAMKSAFADCHVSLKYDRIAYQAGETFSGEAFVHLESNFLNKANIKGMNLQIEIIDMFGSIKKRIDLPITDRGYVGSVNWEIEDYGHSLFNVRLVLWNQDQRLDCNDYLFTINADFPFKPLRDLPLSNVQISQGVLENTMTFTNDSPITAVGVMIREKDASMPLHLERNYLLIHPGEEVTLRSLGGEYSLKNIIIEGLNV</sequence>